<reference evidence="5" key="1">
    <citation type="submission" date="2023-01" db="EMBL/GenBank/DDBJ databases">
        <title>Key to firefly adult light organ development and bioluminescence: homeobox transcription factors regulate luciferase expression and transportation to peroxisome.</title>
        <authorList>
            <person name="Fu X."/>
        </authorList>
    </citation>
    <scope>NUCLEOTIDE SEQUENCE [LARGE SCALE GENOMIC DNA]</scope>
</reference>
<keyword evidence="5" id="KW-1185">Reference proteome</keyword>
<dbReference type="Proteomes" id="UP001353858">
    <property type="component" value="Unassembled WGS sequence"/>
</dbReference>
<keyword evidence="2" id="KW-0479">Metal-binding</keyword>
<sequence length="137" mass="15172">MSNPTEQFWKKLSQRFEHIWNFPNCIGAIDGKHISICSPIAGNSAYFNYKGANSIVLLALADANYKLIAVDVGSYGRNIDGNVFAKSTLGKMLESKKLNVPADTPLTQNGEPLPYTIVEDKACSLKLYLLRPYSRNS</sequence>
<dbReference type="EMBL" id="JARPUR010000002">
    <property type="protein sequence ID" value="KAK4881107.1"/>
    <property type="molecule type" value="Genomic_DNA"/>
</dbReference>
<evidence type="ECO:0000313" key="5">
    <source>
        <dbReference type="Proteomes" id="UP001353858"/>
    </source>
</evidence>
<evidence type="ECO:0000259" key="3">
    <source>
        <dbReference type="Pfam" id="PF13359"/>
    </source>
</evidence>
<dbReference type="AlphaFoldDB" id="A0AAN7PZX4"/>
<gene>
    <name evidence="4" type="ORF">RN001_004426</name>
</gene>
<comment type="caution">
    <text evidence="4">The sequence shown here is derived from an EMBL/GenBank/DDBJ whole genome shotgun (WGS) entry which is preliminary data.</text>
</comment>
<dbReference type="GO" id="GO:0046872">
    <property type="term" value="F:metal ion binding"/>
    <property type="evidence" value="ECO:0007669"/>
    <property type="project" value="UniProtKB-KW"/>
</dbReference>
<evidence type="ECO:0000256" key="1">
    <source>
        <dbReference type="ARBA" id="ARBA00001968"/>
    </source>
</evidence>
<comment type="cofactor">
    <cofactor evidence="1">
        <name>a divalent metal cation</name>
        <dbReference type="ChEBI" id="CHEBI:60240"/>
    </cofactor>
</comment>
<accession>A0AAN7PZX4</accession>
<evidence type="ECO:0000313" key="4">
    <source>
        <dbReference type="EMBL" id="KAK4881107.1"/>
    </source>
</evidence>
<proteinExistence type="predicted"/>
<dbReference type="Pfam" id="PF13359">
    <property type="entry name" value="DDE_Tnp_4"/>
    <property type="match status" value="1"/>
</dbReference>
<feature type="domain" description="DDE Tnp4" evidence="3">
    <location>
        <begin position="29"/>
        <end position="103"/>
    </location>
</feature>
<evidence type="ECO:0000256" key="2">
    <source>
        <dbReference type="ARBA" id="ARBA00022723"/>
    </source>
</evidence>
<protein>
    <recommendedName>
        <fullName evidence="3">DDE Tnp4 domain-containing protein</fullName>
    </recommendedName>
</protein>
<dbReference type="InterPro" id="IPR027806">
    <property type="entry name" value="HARBI1_dom"/>
</dbReference>
<organism evidence="4 5">
    <name type="scientific">Aquatica leii</name>
    <dbReference type="NCBI Taxonomy" id="1421715"/>
    <lineage>
        <taxon>Eukaryota</taxon>
        <taxon>Metazoa</taxon>
        <taxon>Ecdysozoa</taxon>
        <taxon>Arthropoda</taxon>
        <taxon>Hexapoda</taxon>
        <taxon>Insecta</taxon>
        <taxon>Pterygota</taxon>
        <taxon>Neoptera</taxon>
        <taxon>Endopterygota</taxon>
        <taxon>Coleoptera</taxon>
        <taxon>Polyphaga</taxon>
        <taxon>Elateriformia</taxon>
        <taxon>Elateroidea</taxon>
        <taxon>Lampyridae</taxon>
        <taxon>Luciolinae</taxon>
        <taxon>Aquatica</taxon>
    </lineage>
</organism>
<name>A0AAN7PZX4_9COLE</name>